<keyword evidence="9" id="KW-1278">Translocase</keyword>
<accession>A0A561QP26</accession>
<feature type="domain" description="ABC transporter" evidence="12">
    <location>
        <begin position="279"/>
        <end position="520"/>
    </location>
</feature>
<evidence type="ECO:0000259" key="12">
    <source>
        <dbReference type="PROSITE" id="PS50893"/>
    </source>
</evidence>
<dbReference type="Gene3D" id="3.40.50.300">
    <property type="entry name" value="P-loop containing nucleotide triphosphate hydrolases"/>
    <property type="match status" value="2"/>
</dbReference>
<dbReference type="InterPro" id="IPR003439">
    <property type="entry name" value="ABC_transporter-like_ATP-bd"/>
</dbReference>
<dbReference type="PANTHER" id="PTHR43790">
    <property type="entry name" value="CARBOHYDRATE TRANSPORT ATP-BINDING PROTEIN MG119-RELATED"/>
    <property type="match status" value="1"/>
</dbReference>
<evidence type="ECO:0000313" key="14">
    <source>
        <dbReference type="Proteomes" id="UP000320653"/>
    </source>
</evidence>
<comment type="subcellular location">
    <subcellularLocation>
        <location evidence="1">Cell membrane</location>
        <topology evidence="1">Peripheral membrane protein</topology>
    </subcellularLocation>
</comment>
<evidence type="ECO:0000313" key="13">
    <source>
        <dbReference type="EMBL" id="TWF52046.1"/>
    </source>
</evidence>
<dbReference type="GO" id="GO:0005524">
    <property type="term" value="F:ATP binding"/>
    <property type="evidence" value="ECO:0007669"/>
    <property type="project" value="UniProtKB-KW"/>
</dbReference>
<dbReference type="Pfam" id="PF00005">
    <property type="entry name" value="ABC_tran"/>
    <property type="match status" value="2"/>
</dbReference>
<evidence type="ECO:0000256" key="9">
    <source>
        <dbReference type="ARBA" id="ARBA00022967"/>
    </source>
</evidence>
<evidence type="ECO:0000256" key="8">
    <source>
        <dbReference type="ARBA" id="ARBA00022840"/>
    </source>
</evidence>
<dbReference type="CDD" id="cd03216">
    <property type="entry name" value="ABC_Carb_Monos_I"/>
    <property type="match status" value="1"/>
</dbReference>
<feature type="domain" description="ABC transporter" evidence="12">
    <location>
        <begin position="31"/>
        <end position="266"/>
    </location>
</feature>
<dbReference type="PANTHER" id="PTHR43790:SF3">
    <property type="entry name" value="D-ALLOSE IMPORT ATP-BINDING PROTEIN ALSA-RELATED"/>
    <property type="match status" value="1"/>
</dbReference>
<evidence type="ECO:0000256" key="5">
    <source>
        <dbReference type="ARBA" id="ARBA00022597"/>
    </source>
</evidence>
<keyword evidence="3" id="KW-0813">Transport</keyword>
<proteinExistence type="inferred from homology"/>
<keyword evidence="14" id="KW-1185">Reference proteome</keyword>
<evidence type="ECO:0000256" key="1">
    <source>
        <dbReference type="ARBA" id="ARBA00004202"/>
    </source>
</evidence>
<dbReference type="Proteomes" id="UP000320653">
    <property type="component" value="Unassembled WGS sequence"/>
</dbReference>
<dbReference type="InterPro" id="IPR027417">
    <property type="entry name" value="P-loop_NTPase"/>
</dbReference>
<evidence type="ECO:0000256" key="3">
    <source>
        <dbReference type="ARBA" id="ARBA00022448"/>
    </source>
</evidence>
<dbReference type="AlphaFoldDB" id="A0A561QP26"/>
<gene>
    <name evidence="13" type="ORF">FHW37_105145</name>
</gene>
<organism evidence="13 14">
    <name type="scientific">Neorhizobium alkalisoli</name>
    <dbReference type="NCBI Taxonomy" id="528178"/>
    <lineage>
        <taxon>Bacteria</taxon>
        <taxon>Pseudomonadati</taxon>
        <taxon>Pseudomonadota</taxon>
        <taxon>Alphaproteobacteria</taxon>
        <taxon>Hyphomicrobiales</taxon>
        <taxon>Rhizobiaceae</taxon>
        <taxon>Rhizobium/Agrobacterium group</taxon>
        <taxon>Neorhizobium</taxon>
    </lineage>
</organism>
<dbReference type="PROSITE" id="PS00211">
    <property type="entry name" value="ABC_TRANSPORTER_1"/>
    <property type="match status" value="1"/>
</dbReference>
<dbReference type="InterPro" id="IPR003593">
    <property type="entry name" value="AAA+_ATPase"/>
</dbReference>
<feature type="region of interest" description="Disordered" evidence="11">
    <location>
        <begin position="1"/>
        <end position="26"/>
    </location>
</feature>
<evidence type="ECO:0000256" key="7">
    <source>
        <dbReference type="ARBA" id="ARBA00022741"/>
    </source>
</evidence>
<evidence type="ECO:0000256" key="4">
    <source>
        <dbReference type="ARBA" id="ARBA00022475"/>
    </source>
</evidence>
<keyword evidence="5" id="KW-0762">Sugar transport</keyword>
<dbReference type="FunFam" id="3.40.50.300:FF:000127">
    <property type="entry name" value="Ribose import ATP-binding protein RbsA"/>
    <property type="match status" value="1"/>
</dbReference>
<keyword evidence="4" id="KW-1003">Cell membrane</keyword>
<evidence type="ECO:0000256" key="2">
    <source>
        <dbReference type="ARBA" id="ARBA00005417"/>
    </source>
</evidence>
<protein>
    <submittedName>
        <fullName evidence="13">Monosaccharide ABC transporter ATP-binding protein (CUT2 family)</fullName>
    </submittedName>
</protein>
<dbReference type="EMBL" id="VIWP01000005">
    <property type="protein sequence ID" value="TWF52046.1"/>
    <property type="molecule type" value="Genomic_DNA"/>
</dbReference>
<dbReference type="CDD" id="cd03215">
    <property type="entry name" value="ABC_Carb_Monos_II"/>
    <property type="match status" value="1"/>
</dbReference>
<evidence type="ECO:0000256" key="10">
    <source>
        <dbReference type="ARBA" id="ARBA00023136"/>
    </source>
</evidence>
<dbReference type="InterPro" id="IPR050107">
    <property type="entry name" value="ABC_carbohydrate_import_ATPase"/>
</dbReference>
<comment type="similarity">
    <text evidence="2">Belongs to the ABC transporter superfamily.</text>
</comment>
<name>A0A561QP26_9HYPH</name>
<keyword evidence="7" id="KW-0547">Nucleotide-binding</keyword>
<dbReference type="GO" id="GO:0005886">
    <property type="term" value="C:plasma membrane"/>
    <property type="evidence" value="ECO:0007669"/>
    <property type="project" value="UniProtKB-SubCell"/>
</dbReference>
<dbReference type="SMART" id="SM00382">
    <property type="entry name" value="AAA"/>
    <property type="match status" value="2"/>
</dbReference>
<dbReference type="SUPFAM" id="SSF52540">
    <property type="entry name" value="P-loop containing nucleoside triphosphate hydrolases"/>
    <property type="match status" value="2"/>
</dbReference>
<keyword evidence="8 13" id="KW-0067">ATP-binding</keyword>
<reference evidence="13 14" key="1">
    <citation type="submission" date="2019-06" db="EMBL/GenBank/DDBJ databases">
        <title>Sorghum-associated microbial communities from plants grown in Nebraska, USA.</title>
        <authorList>
            <person name="Schachtman D."/>
        </authorList>
    </citation>
    <scope>NUCLEOTIDE SEQUENCE [LARGE SCALE GENOMIC DNA]</scope>
    <source>
        <strain evidence="13 14">1225</strain>
    </source>
</reference>
<keyword evidence="6" id="KW-0677">Repeat</keyword>
<evidence type="ECO:0000256" key="11">
    <source>
        <dbReference type="SAM" id="MobiDB-lite"/>
    </source>
</evidence>
<dbReference type="InterPro" id="IPR017871">
    <property type="entry name" value="ABC_transporter-like_CS"/>
</dbReference>
<sequence>MTDAPGKGVPANHLSRDMNGSVPGSPAQPLLSAKGLSKTFGIVEVLRDIDLAVHAGEVHAIIGENGAGKSTLMKILAGNHQPTRGEMSIDGQPVSFSGPVDAEHHGIVLVHQEILLAPDLTVAQNIFLGREIRRGLTLDDKAMNEGAAKAIRDLGADIDPNTIVSRLSIAQRQLVQIARVLLVPHRIVIFDEPTASLTPHETDALIKVIRDIRARGVGVLYISHRLPEVKEIADRVTVLRDGRLVTSQAASELQPADMARLMVGRDVAKLYPDRHAEAARETALEVEGMNVPGYASDAAFTLRKGEILGFAGLVGAGRTELMEGVVGLRPGRGTIRLNGQPVRFAEVHASLKAGIAYLSEDRKGKGLLLSKDLRVNLTLASLGKFIRGFQIDAKREREALDEAIREFDIRTGTKEILAGQLSGGNQQKLLIAKMMLLDPQVVIIDEPTRGIDIGNKEQIYKFIAGLAEEGRSIIVVSSEMPELIGICDRILVMRSGRIVGEVTGEDMNENTIVALATGVTTGAAA</sequence>
<dbReference type="GO" id="GO:0016887">
    <property type="term" value="F:ATP hydrolysis activity"/>
    <property type="evidence" value="ECO:0007669"/>
    <property type="project" value="InterPro"/>
</dbReference>
<comment type="caution">
    <text evidence="13">The sequence shown here is derived from an EMBL/GenBank/DDBJ whole genome shotgun (WGS) entry which is preliminary data.</text>
</comment>
<evidence type="ECO:0000256" key="6">
    <source>
        <dbReference type="ARBA" id="ARBA00022737"/>
    </source>
</evidence>
<keyword evidence="10" id="KW-0472">Membrane</keyword>
<dbReference type="PROSITE" id="PS50893">
    <property type="entry name" value="ABC_TRANSPORTER_2"/>
    <property type="match status" value="2"/>
</dbReference>